<dbReference type="InterPro" id="IPR053010">
    <property type="entry name" value="SET_SmydA-8"/>
</dbReference>
<dbReference type="OMA" id="MRINTIQ"/>
<dbReference type="STRING" id="158441.A0A226CXH8"/>
<dbReference type="Gene3D" id="6.10.140.2220">
    <property type="match status" value="1"/>
</dbReference>
<gene>
    <name evidence="1" type="ORF">Fcan01_27570</name>
</gene>
<dbReference type="PANTHER" id="PTHR46455">
    <property type="entry name" value="SET AND MYND DOMAIN CONTAINING, ARTHROPOD-SPECIFIC, MEMBER 4, ISOFORM A"/>
    <property type="match status" value="1"/>
</dbReference>
<proteinExistence type="predicted"/>
<dbReference type="AlphaFoldDB" id="A0A226CXH8"/>
<dbReference type="PANTHER" id="PTHR46455:SF6">
    <property type="entry name" value="RE22408P-RELATED"/>
    <property type="match status" value="1"/>
</dbReference>
<evidence type="ECO:0000313" key="2">
    <source>
        <dbReference type="Proteomes" id="UP000198287"/>
    </source>
</evidence>
<accession>A0A226CXH8</accession>
<dbReference type="CDD" id="cd20071">
    <property type="entry name" value="SET_SMYD"/>
    <property type="match status" value="1"/>
</dbReference>
<dbReference type="EMBL" id="LNIX01000054">
    <property type="protein sequence ID" value="OXA37653.1"/>
    <property type="molecule type" value="Genomic_DNA"/>
</dbReference>
<evidence type="ECO:0000313" key="1">
    <source>
        <dbReference type="EMBL" id="OXA37653.1"/>
    </source>
</evidence>
<keyword evidence="2" id="KW-1185">Reference proteome</keyword>
<protein>
    <submittedName>
        <fullName evidence="1">Protein msta, isoform B</fullName>
    </submittedName>
</protein>
<dbReference type="Gene3D" id="1.10.220.160">
    <property type="match status" value="1"/>
</dbReference>
<sequence>METNNYQGLRERSDLNLTADLDPEIKMEKKRVDLISNCPIKLTTGDNLSSCDDEDDEYSSFPVKIANNPTLGRYLVARRDLKAGELILREDPIFVSPNSGDNTCFGCCLKAKNPRPCSTCGWPVCGKECEQIPFHSRNECAVFSSAGITPPLQPPYDFIHPAELIKVLRAVLISKGRTAEDAATWGAMTKLESHMKQREAIPKVRFMSTLTKNFIRGACHVGDVPEEQIDLILGIIDVNAFRHTLHPNNPLRMEAVKANKDVDKNATFLYPKGSMAAHGCRRTVRWETLPSGTLEMYVTEDTPALSLLTHPYVDLMKGTPERRRLLRDQFYFDCSCPRCSDRTELGTHFSTLKCPTCFEGNLLPDYPLHYKSPWTCASCHATKPSHFERNVVRGMQAEMKSVLEQCSGNNLAVVAGLAKLLGKYRGKICHPNHFAVVDVEYHLVRRMALMRKPTVDLLLEMKKLIHKYLDIAVVFYPGIK</sequence>
<dbReference type="SMR" id="A0A226CXH8"/>
<dbReference type="InterPro" id="IPR046341">
    <property type="entry name" value="SET_dom_sf"/>
</dbReference>
<dbReference type="Gene3D" id="2.170.270.10">
    <property type="entry name" value="SET domain"/>
    <property type="match status" value="1"/>
</dbReference>
<reference evidence="1 2" key="1">
    <citation type="submission" date="2015-12" db="EMBL/GenBank/DDBJ databases">
        <title>The genome of Folsomia candida.</title>
        <authorList>
            <person name="Faddeeva A."/>
            <person name="Derks M.F."/>
            <person name="Anvar Y."/>
            <person name="Smit S."/>
            <person name="Van Straalen N."/>
            <person name="Roelofs D."/>
        </authorList>
    </citation>
    <scope>NUCLEOTIDE SEQUENCE [LARGE SCALE GENOMIC DNA]</scope>
    <source>
        <strain evidence="1 2">VU population</strain>
        <tissue evidence="1">Whole body</tissue>
    </source>
</reference>
<name>A0A226CXH8_FOLCA</name>
<dbReference type="SUPFAM" id="SSF82199">
    <property type="entry name" value="SET domain"/>
    <property type="match status" value="1"/>
</dbReference>
<dbReference type="OrthoDB" id="77368at2759"/>
<comment type="caution">
    <text evidence="1">The sequence shown here is derived from an EMBL/GenBank/DDBJ whole genome shotgun (WGS) entry which is preliminary data.</text>
</comment>
<organism evidence="1 2">
    <name type="scientific">Folsomia candida</name>
    <name type="common">Springtail</name>
    <dbReference type="NCBI Taxonomy" id="158441"/>
    <lineage>
        <taxon>Eukaryota</taxon>
        <taxon>Metazoa</taxon>
        <taxon>Ecdysozoa</taxon>
        <taxon>Arthropoda</taxon>
        <taxon>Hexapoda</taxon>
        <taxon>Collembola</taxon>
        <taxon>Entomobryomorpha</taxon>
        <taxon>Isotomoidea</taxon>
        <taxon>Isotomidae</taxon>
        <taxon>Proisotominae</taxon>
        <taxon>Folsomia</taxon>
    </lineage>
</organism>
<dbReference type="Proteomes" id="UP000198287">
    <property type="component" value="Unassembled WGS sequence"/>
</dbReference>